<dbReference type="InterPro" id="IPR036291">
    <property type="entry name" value="NAD(P)-bd_dom_sf"/>
</dbReference>
<name>A0A9P8ZV93_9PEZI</name>
<dbReference type="InterPro" id="IPR002347">
    <property type="entry name" value="SDR_fam"/>
</dbReference>
<dbReference type="PANTHER" id="PTHR42760">
    <property type="entry name" value="SHORT-CHAIN DEHYDROGENASES/REDUCTASES FAMILY MEMBER"/>
    <property type="match status" value="1"/>
</dbReference>
<dbReference type="FunFam" id="3.40.50.720:FF:000084">
    <property type="entry name" value="Short-chain dehydrogenase reductase"/>
    <property type="match status" value="1"/>
</dbReference>
<reference evidence="4" key="1">
    <citation type="journal article" date="2021" name="Nat. Commun.">
        <title>Genetic determinants of endophytism in the Arabidopsis root mycobiome.</title>
        <authorList>
            <person name="Mesny F."/>
            <person name="Miyauchi S."/>
            <person name="Thiergart T."/>
            <person name="Pickel B."/>
            <person name="Atanasova L."/>
            <person name="Karlsson M."/>
            <person name="Huettel B."/>
            <person name="Barry K.W."/>
            <person name="Haridas S."/>
            <person name="Chen C."/>
            <person name="Bauer D."/>
            <person name="Andreopoulos W."/>
            <person name="Pangilinan J."/>
            <person name="LaButti K."/>
            <person name="Riley R."/>
            <person name="Lipzen A."/>
            <person name="Clum A."/>
            <person name="Drula E."/>
            <person name="Henrissat B."/>
            <person name="Kohler A."/>
            <person name="Grigoriev I.V."/>
            <person name="Martin F.M."/>
            <person name="Hacquard S."/>
        </authorList>
    </citation>
    <scope>NUCLEOTIDE SEQUENCE</scope>
    <source>
        <strain evidence="4">MPI-SDFR-AT-0073</strain>
    </source>
</reference>
<keyword evidence="2" id="KW-0521">NADP</keyword>
<organism evidence="4 5">
    <name type="scientific">Truncatella angustata</name>
    <dbReference type="NCBI Taxonomy" id="152316"/>
    <lineage>
        <taxon>Eukaryota</taxon>
        <taxon>Fungi</taxon>
        <taxon>Dikarya</taxon>
        <taxon>Ascomycota</taxon>
        <taxon>Pezizomycotina</taxon>
        <taxon>Sordariomycetes</taxon>
        <taxon>Xylariomycetidae</taxon>
        <taxon>Amphisphaeriales</taxon>
        <taxon>Sporocadaceae</taxon>
        <taxon>Truncatella</taxon>
    </lineage>
</organism>
<dbReference type="RefSeq" id="XP_045955086.1">
    <property type="nucleotide sequence ID" value="XM_046096466.1"/>
</dbReference>
<dbReference type="AlphaFoldDB" id="A0A9P8ZV93"/>
<proteinExistence type="inferred from homology"/>
<dbReference type="PRINTS" id="PR00081">
    <property type="entry name" value="GDHRDH"/>
</dbReference>
<accession>A0A9P8ZV93</accession>
<dbReference type="GeneID" id="70125358"/>
<protein>
    <submittedName>
        <fullName evidence="4">Uncharacterized protein</fullName>
    </submittedName>
</protein>
<dbReference type="PROSITE" id="PS00061">
    <property type="entry name" value="ADH_SHORT"/>
    <property type="match status" value="1"/>
</dbReference>
<dbReference type="OrthoDB" id="498125at2759"/>
<evidence type="ECO:0000256" key="3">
    <source>
        <dbReference type="RuleBase" id="RU000363"/>
    </source>
</evidence>
<evidence type="ECO:0000256" key="2">
    <source>
        <dbReference type="ARBA" id="ARBA00022857"/>
    </source>
</evidence>
<evidence type="ECO:0000313" key="5">
    <source>
        <dbReference type="Proteomes" id="UP000758603"/>
    </source>
</evidence>
<dbReference type="InterPro" id="IPR020904">
    <property type="entry name" value="Sc_DH/Rdtase_CS"/>
</dbReference>
<evidence type="ECO:0000313" key="4">
    <source>
        <dbReference type="EMBL" id="KAH6648579.1"/>
    </source>
</evidence>
<sequence length="321" mass="34128">MLLSFIIVAMKYSVRTIGKSICAASELKRAQSIGLRIGFSTSANHGTSSAGLQRKSNDGKSVIVTGSSRGIGKSIALRLAADGYNVCINDISANSKGCDEVVREIESMGRKACSAIADVTKRDEVAGMIQTSVKQLGPLSTMIANAGIAQVKSLLDLTEQDFERIFAVNVFGVQNCYAEAAKQMITQGNCTSERPGKIIGAASIVAFKPFPLLSHYSATKWAVRGLTQAYAMELAEHNITVNAYAPGIVGTAMWDLIDEGLAKKKGTERGSMIKKYVTELTALGRVSVPEDVAKHVSFLASSDSDFVTGQTQIVDGGIIYT</sequence>
<dbReference type="EMBL" id="JAGPXC010000007">
    <property type="protein sequence ID" value="KAH6648579.1"/>
    <property type="molecule type" value="Genomic_DNA"/>
</dbReference>
<comment type="caution">
    <text evidence="4">The sequence shown here is derived from an EMBL/GenBank/DDBJ whole genome shotgun (WGS) entry which is preliminary data.</text>
</comment>
<dbReference type="SUPFAM" id="SSF51735">
    <property type="entry name" value="NAD(P)-binding Rossmann-fold domains"/>
    <property type="match status" value="1"/>
</dbReference>
<dbReference type="Proteomes" id="UP000758603">
    <property type="component" value="Unassembled WGS sequence"/>
</dbReference>
<gene>
    <name evidence="4" type="ORF">BKA67DRAFT_367948</name>
</gene>
<dbReference type="Gene3D" id="3.40.50.720">
    <property type="entry name" value="NAD(P)-binding Rossmann-like Domain"/>
    <property type="match status" value="1"/>
</dbReference>
<evidence type="ECO:0000256" key="1">
    <source>
        <dbReference type="ARBA" id="ARBA00006484"/>
    </source>
</evidence>
<dbReference type="GO" id="GO:0006633">
    <property type="term" value="P:fatty acid biosynthetic process"/>
    <property type="evidence" value="ECO:0007669"/>
    <property type="project" value="TreeGrafter"/>
</dbReference>
<comment type="similarity">
    <text evidence="1 3">Belongs to the short-chain dehydrogenases/reductases (SDR) family.</text>
</comment>
<dbReference type="Pfam" id="PF00106">
    <property type="entry name" value="adh_short"/>
    <property type="match status" value="1"/>
</dbReference>
<dbReference type="GO" id="GO:0016616">
    <property type="term" value="F:oxidoreductase activity, acting on the CH-OH group of donors, NAD or NADP as acceptor"/>
    <property type="evidence" value="ECO:0007669"/>
    <property type="project" value="TreeGrafter"/>
</dbReference>
<keyword evidence="5" id="KW-1185">Reference proteome</keyword>
<dbReference type="PRINTS" id="PR00080">
    <property type="entry name" value="SDRFAMILY"/>
</dbReference>
<dbReference type="GO" id="GO:0048038">
    <property type="term" value="F:quinone binding"/>
    <property type="evidence" value="ECO:0007669"/>
    <property type="project" value="TreeGrafter"/>
</dbReference>
<dbReference type="PANTHER" id="PTHR42760:SF121">
    <property type="entry name" value="3-OXOACYL-(ACYL-CARRIER-PROTEIN) REDUCTASE"/>
    <property type="match status" value="1"/>
</dbReference>